<evidence type="ECO:0000313" key="2">
    <source>
        <dbReference type="Proteomes" id="UP001412067"/>
    </source>
</evidence>
<name>A0ABR2LHK0_9ASPA</name>
<reference evidence="1 2" key="1">
    <citation type="journal article" date="2022" name="Nat. Plants">
        <title>Genomes of leafy and leafless Platanthera orchids illuminate the evolution of mycoheterotrophy.</title>
        <authorList>
            <person name="Li M.H."/>
            <person name="Liu K.W."/>
            <person name="Li Z."/>
            <person name="Lu H.C."/>
            <person name="Ye Q.L."/>
            <person name="Zhang D."/>
            <person name="Wang J.Y."/>
            <person name="Li Y.F."/>
            <person name="Zhong Z.M."/>
            <person name="Liu X."/>
            <person name="Yu X."/>
            <person name="Liu D.K."/>
            <person name="Tu X.D."/>
            <person name="Liu B."/>
            <person name="Hao Y."/>
            <person name="Liao X.Y."/>
            <person name="Jiang Y.T."/>
            <person name="Sun W.H."/>
            <person name="Chen J."/>
            <person name="Chen Y.Q."/>
            <person name="Ai Y."/>
            <person name="Zhai J.W."/>
            <person name="Wu S.S."/>
            <person name="Zhou Z."/>
            <person name="Hsiao Y.Y."/>
            <person name="Wu W.L."/>
            <person name="Chen Y.Y."/>
            <person name="Lin Y.F."/>
            <person name="Hsu J.L."/>
            <person name="Li C.Y."/>
            <person name="Wang Z.W."/>
            <person name="Zhao X."/>
            <person name="Zhong W.Y."/>
            <person name="Ma X.K."/>
            <person name="Ma L."/>
            <person name="Huang J."/>
            <person name="Chen G.Z."/>
            <person name="Huang M.Z."/>
            <person name="Huang L."/>
            <person name="Peng D.H."/>
            <person name="Luo Y.B."/>
            <person name="Zou S.Q."/>
            <person name="Chen S.P."/>
            <person name="Lan S."/>
            <person name="Tsai W.C."/>
            <person name="Van de Peer Y."/>
            <person name="Liu Z.J."/>
        </authorList>
    </citation>
    <scope>NUCLEOTIDE SEQUENCE [LARGE SCALE GENOMIC DNA]</scope>
    <source>
        <strain evidence="1">Lor288</strain>
    </source>
</reference>
<gene>
    <name evidence="1" type="ORF">KSP40_PGU013726</name>
</gene>
<comment type="caution">
    <text evidence="1">The sequence shown here is derived from an EMBL/GenBank/DDBJ whole genome shotgun (WGS) entry which is preliminary data.</text>
</comment>
<organism evidence="1 2">
    <name type="scientific">Platanthera guangdongensis</name>
    <dbReference type="NCBI Taxonomy" id="2320717"/>
    <lineage>
        <taxon>Eukaryota</taxon>
        <taxon>Viridiplantae</taxon>
        <taxon>Streptophyta</taxon>
        <taxon>Embryophyta</taxon>
        <taxon>Tracheophyta</taxon>
        <taxon>Spermatophyta</taxon>
        <taxon>Magnoliopsida</taxon>
        <taxon>Liliopsida</taxon>
        <taxon>Asparagales</taxon>
        <taxon>Orchidaceae</taxon>
        <taxon>Orchidoideae</taxon>
        <taxon>Orchideae</taxon>
        <taxon>Orchidinae</taxon>
        <taxon>Platanthera</taxon>
    </lineage>
</organism>
<protein>
    <submittedName>
        <fullName evidence="1">Uncharacterized protein</fullName>
    </submittedName>
</protein>
<keyword evidence="2" id="KW-1185">Reference proteome</keyword>
<dbReference type="EMBL" id="JBBWWR010000019">
    <property type="protein sequence ID" value="KAK8941546.1"/>
    <property type="molecule type" value="Genomic_DNA"/>
</dbReference>
<proteinExistence type="predicted"/>
<sequence length="207" mass="22284">MCLLSPVRERSWVEPGLERQARLPRATHAAAAAVTQAQVPPQVDVFSVDLRSLLSDFDSVYFSCLPQKVAVQPSEDLSKAIVPFSSCDTRVKTSFVNSVYAANIVAESVAAAVNPSLLQLSFEHPLSPIRNGRSGILCSKDLNTSLLIPVKHPTVIVFSIKDSTSNAPTSLSSFHIAMPVEGIASFVHHASSPQCDCDVPSRLKDSE</sequence>
<dbReference type="Proteomes" id="UP001412067">
    <property type="component" value="Unassembled WGS sequence"/>
</dbReference>
<accession>A0ABR2LHK0</accession>
<evidence type="ECO:0000313" key="1">
    <source>
        <dbReference type="EMBL" id="KAK8941546.1"/>
    </source>
</evidence>